<protein>
    <submittedName>
        <fullName evidence="6">Glycoside hydrolase family 3 protein</fullName>
    </submittedName>
</protein>
<dbReference type="PANTHER" id="PTHR30480:SF16">
    <property type="entry name" value="GLYCOSIDE HYDROLASE FAMILY 3 DOMAIN PROTEIN"/>
    <property type="match status" value="1"/>
</dbReference>
<proteinExistence type="inferred from homology"/>
<evidence type="ECO:0000256" key="1">
    <source>
        <dbReference type="ARBA" id="ARBA00005336"/>
    </source>
</evidence>
<dbReference type="SUPFAM" id="SSF51445">
    <property type="entry name" value="(Trans)glycosidases"/>
    <property type="match status" value="1"/>
</dbReference>
<dbReference type="InterPro" id="IPR001764">
    <property type="entry name" value="Glyco_hydro_3_N"/>
</dbReference>
<dbReference type="PANTHER" id="PTHR30480">
    <property type="entry name" value="BETA-HEXOSAMINIDASE-RELATED"/>
    <property type="match status" value="1"/>
</dbReference>
<dbReference type="InterPro" id="IPR050226">
    <property type="entry name" value="NagZ_Beta-hexosaminidase"/>
</dbReference>
<dbReference type="Pfam" id="PF00933">
    <property type="entry name" value="Glyco_hydro_3"/>
    <property type="match status" value="1"/>
</dbReference>
<dbReference type="OrthoDB" id="9805821at2"/>
<keyword evidence="3" id="KW-0326">Glycosidase</keyword>
<evidence type="ECO:0000256" key="4">
    <source>
        <dbReference type="SAM" id="MobiDB-lite"/>
    </source>
</evidence>
<feature type="compositionally biased region" description="Low complexity" evidence="4">
    <location>
        <begin position="340"/>
        <end position="355"/>
    </location>
</feature>
<name>A0A506XWT1_9MICO</name>
<keyword evidence="2 6" id="KW-0378">Hydrolase</keyword>
<accession>A0A506XWT1</accession>
<dbReference type="GO" id="GO:0009254">
    <property type="term" value="P:peptidoglycan turnover"/>
    <property type="evidence" value="ECO:0007669"/>
    <property type="project" value="TreeGrafter"/>
</dbReference>
<evidence type="ECO:0000256" key="2">
    <source>
        <dbReference type="ARBA" id="ARBA00022801"/>
    </source>
</evidence>
<organism evidence="6 7">
    <name type="scientific">Schumannella soli</name>
    <dbReference type="NCBI Taxonomy" id="2590779"/>
    <lineage>
        <taxon>Bacteria</taxon>
        <taxon>Bacillati</taxon>
        <taxon>Actinomycetota</taxon>
        <taxon>Actinomycetes</taxon>
        <taxon>Micrococcales</taxon>
        <taxon>Microbacteriaceae</taxon>
        <taxon>Schumannella</taxon>
    </lineage>
</organism>
<evidence type="ECO:0000256" key="3">
    <source>
        <dbReference type="ARBA" id="ARBA00023295"/>
    </source>
</evidence>
<dbReference type="EMBL" id="VHQG01000004">
    <property type="protein sequence ID" value="TPW74666.1"/>
    <property type="molecule type" value="Genomic_DNA"/>
</dbReference>
<dbReference type="RefSeq" id="WP_141164304.1">
    <property type="nucleotide sequence ID" value="NZ_VHQG01000004.1"/>
</dbReference>
<dbReference type="Gene3D" id="3.20.20.300">
    <property type="entry name" value="Glycoside hydrolase, family 3, N-terminal domain"/>
    <property type="match status" value="1"/>
</dbReference>
<dbReference type="InterPro" id="IPR036962">
    <property type="entry name" value="Glyco_hydro_3_N_sf"/>
</dbReference>
<comment type="similarity">
    <text evidence="1">Belongs to the glycosyl hydrolase 3 family.</text>
</comment>
<dbReference type="AlphaFoldDB" id="A0A506XWT1"/>
<dbReference type="GO" id="GO:0005975">
    <property type="term" value="P:carbohydrate metabolic process"/>
    <property type="evidence" value="ECO:0007669"/>
    <property type="project" value="InterPro"/>
</dbReference>
<evidence type="ECO:0000259" key="5">
    <source>
        <dbReference type="Pfam" id="PF00933"/>
    </source>
</evidence>
<feature type="domain" description="Glycoside hydrolase family 3 N-terminal" evidence="5">
    <location>
        <begin position="32"/>
        <end position="324"/>
    </location>
</feature>
<sequence>MSDVAPAAVFGTLLPGFVGTTLPSWLETRLREGLAGVCLFGENIVDPAQTRALTDAIRAANPCAIIAIDEEGGDVTRLHAATGAPFPGNAVLGRLDDLELTGAVGAAVAGELAAAGVNLNFAPDVDVNSNPDNPVIGVRSFGADARLVARHSAAWIAAHEAAGVAVSAKHFPGHGDTAQDSHLALPVVEASRAELDERELPPFAASIAAGARTIMSSHIVVPALDGPKTPATFSRAVLDDLLRSSLGFAGVVVSDALDMAGASGEVGIPRAAALALEAGCDLLCIGTRNTDEQLALIEAAVRAAVARDELPASRIEEAAARVAALGAQLAATVPGGAELPGDSDADAASGDGWSSGPPPVSAERIRTAFEVKPGAAPAAGATLVTIETTANIAVGHSPWGVAAAGGAVVEVREEDAAGVLASLTAGDGGLAPLVLIGKDNHRHAWVRELIDEARATRPGTIAIDMGWPAPDRAYADVATFGASRIVGAALIDWLERP</sequence>
<evidence type="ECO:0000313" key="7">
    <source>
        <dbReference type="Proteomes" id="UP000316252"/>
    </source>
</evidence>
<feature type="region of interest" description="Disordered" evidence="4">
    <location>
        <begin position="335"/>
        <end position="361"/>
    </location>
</feature>
<comment type="caution">
    <text evidence="6">The sequence shown here is derived from an EMBL/GenBank/DDBJ whole genome shotgun (WGS) entry which is preliminary data.</text>
</comment>
<dbReference type="InterPro" id="IPR017853">
    <property type="entry name" value="GH"/>
</dbReference>
<dbReference type="GO" id="GO:0004553">
    <property type="term" value="F:hydrolase activity, hydrolyzing O-glycosyl compounds"/>
    <property type="evidence" value="ECO:0007669"/>
    <property type="project" value="InterPro"/>
</dbReference>
<dbReference type="Proteomes" id="UP000316252">
    <property type="component" value="Unassembled WGS sequence"/>
</dbReference>
<reference evidence="6 7" key="1">
    <citation type="submission" date="2019-06" db="EMBL/GenBank/DDBJ databases">
        <authorList>
            <person name="Li F."/>
        </authorList>
    </citation>
    <scope>NUCLEOTIDE SEQUENCE [LARGE SCALE GENOMIC DNA]</scope>
    <source>
        <strain evidence="6 7">10F1D-1</strain>
    </source>
</reference>
<keyword evidence="7" id="KW-1185">Reference proteome</keyword>
<gene>
    <name evidence="6" type="ORF">FJ657_13865</name>
</gene>
<evidence type="ECO:0000313" key="6">
    <source>
        <dbReference type="EMBL" id="TPW74666.1"/>
    </source>
</evidence>